<sequence>MGGVIGEILPLALGVAISPIPIIAAILMLLSPNAKTTSVGFLVGWIAGVVIAVVAFTLLSALLPEDDSDASKPIQGTIKLILGVLLILLAAKQWRARPRDEVAPELPKWMSAIDTLTPVKGLGLGVLLSALNPKNLIMAAGAGIAIGGGDLGTGQTVVVIVVFTAIAASTVAVPVIAYLAAAERMAEPLEALRGWLVRENTVVMAVLLLVIGVVMIGKGLGSF</sequence>
<keyword evidence="1" id="KW-0812">Transmembrane</keyword>
<dbReference type="RefSeq" id="WP_131338672.1">
    <property type="nucleotide sequence ID" value="NZ_SJJZ01000002.1"/>
</dbReference>
<keyword evidence="1" id="KW-0472">Membrane</keyword>
<organism evidence="2 3">
    <name type="scientific">Kribbella soli</name>
    <dbReference type="NCBI Taxonomy" id="1124743"/>
    <lineage>
        <taxon>Bacteria</taxon>
        <taxon>Bacillati</taxon>
        <taxon>Actinomycetota</taxon>
        <taxon>Actinomycetes</taxon>
        <taxon>Propionibacteriales</taxon>
        <taxon>Kribbellaceae</taxon>
        <taxon>Kribbella</taxon>
    </lineage>
</organism>
<feature type="transmembrane region" description="Helical" evidence="1">
    <location>
        <begin position="12"/>
        <end position="30"/>
    </location>
</feature>
<keyword evidence="3" id="KW-1185">Reference proteome</keyword>
<dbReference type="InterPro" id="IPR021315">
    <property type="entry name" value="Gap/Sap"/>
</dbReference>
<dbReference type="EMBL" id="SJJZ01000002">
    <property type="protein sequence ID" value="TCC07825.1"/>
    <property type="molecule type" value="Genomic_DNA"/>
</dbReference>
<evidence type="ECO:0000313" key="2">
    <source>
        <dbReference type="EMBL" id="TCC07825.1"/>
    </source>
</evidence>
<feature type="transmembrane region" description="Helical" evidence="1">
    <location>
        <begin position="157"/>
        <end position="181"/>
    </location>
</feature>
<keyword evidence="1" id="KW-1133">Transmembrane helix</keyword>
<proteinExistence type="predicted"/>
<dbReference type="OrthoDB" id="4462109at2"/>
<evidence type="ECO:0000313" key="3">
    <source>
        <dbReference type="Proteomes" id="UP000292346"/>
    </source>
</evidence>
<feature type="transmembrane region" description="Helical" evidence="1">
    <location>
        <begin position="74"/>
        <end position="91"/>
    </location>
</feature>
<reference evidence="2 3" key="1">
    <citation type="submission" date="2019-02" db="EMBL/GenBank/DDBJ databases">
        <title>Kribbella capetownensis sp. nov. and Kribbella speibonae sp. nov., isolated from soil.</title>
        <authorList>
            <person name="Curtis S.M."/>
            <person name="Norton I."/>
            <person name="Everest G.J."/>
            <person name="Meyers P.R."/>
        </authorList>
    </citation>
    <scope>NUCLEOTIDE SEQUENCE [LARGE SCALE GENOMIC DNA]</scope>
    <source>
        <strain evidence="2 3">KCTC 29219</strain>
    </source>
</reference>
<name>A0A4R0HA16_9ACTN</name>
<feature type="transmembrane region" description="Helical" evidence="1">
    <location>
        <begin position="42"/>
        <end position="62"/>
    </location>
</feature>
<comment type="caution">
    <text evidence="2">The sequence shown here is derived from an EMBL/GenBank/DDBJ whole genome shotgun (WGS) entry which is preliminary data.</text>
</comment>
<accession>A0A4R0HA16</accession>
<gene>
    <name evidence="2" type="ORF">E0H45_17920</name>
</gene>
<dbReference type="Proteomes" id="UP000292346">
    <property type="component" value="Unassembled WGS sequence"/>
</dbReference>
<dbReference type="AlphaFoldDB" id="A0A4R0HA16"/>
<protein>
    <submittedName>
        <fullName evidence="2">GAP family protein</fullName>
    </submittedName>
</protein>
<dbReference type="Pfam" id="PF11139">
    <property type="entry name" value="SfLAP"/>
    <property type="match status" value="1"/>
</dbReference>
<evidence type="ECO:0000256" key="1">
    <source>
        <dbReference type="SAM" id="Phobius"/>
    </source>
</evidence>
<feature type="transmembrane region" description="Helical" evidence="1">
    <location>
        <begin position="201"/>
        <end position="221"/>
    </location>
</feature>